<feature type="region of interest" description="Disordered" evidence="3">
    <location>
        <begin position="1"/>
        <end position="48"/>
    </location>
</feature>
<feature type="region of interest" description="Disordered" evidence="3">
    <location>
        <begin position="370"/>
        <end position="422"/>
    </location>
</feature>
<dbReference type="InterPro" id="IPR051095">
    <property type="entry name" value="Dros_DevTransReg"/>
</dbReference>
<dbReference type="EMBL" id="JBJJXI010000146">
    <property type="protein sequence ID" value="KAL3386650.1"/>
    <property type="molecule type" value="Genomic_DNA"/>
</dbReference>
<accession>A0ABD2W0Z0</accession>
<gene>
    <name evidence="5" type="ORF">TKK_018129</name>
</gene>
<dbReference type="SMART" id="SM00225">
    <property type="entry name" value="BTB"/>
    <property type="match status" value="1"/>
</dbReference>
<evidence type="ECO:0000313" key="6">
    <source>
        <dbReference type="Proteomes" id="UP001627154"/>
    </source>
</evidence>
<evidence type="ECO:0000256" key="2">
    <source>
        <dbReference type="ARBA" id="ARBA00023242"/>
    </source>
</evidence>
<reference evidence="5 6" key="1">
    <citation type="journal article" date="2024" name="bioRxiv">
        <title>A reference genome for Trichogramma kaykai: A tiny desert-dwelling parasitoid wasp with competing sex-ratio distorters.</title>
        <authorList>
            <person name="Culotta J."/>
            <person name="Lindsey A.R."/>
        </authorList>
    </citation>
    <scope>NUCLEOTIDE SEQUENCE [LARGE SCALE GENOMIC DNA]</scope>
    <source>
        <strain evidence="5 6">KSX58</strain>
    </source>
</reference>
<feature type="region of interest" description="Disordered" evidence="3">
    <location>
        <begin position="144"/>
        <end position="184"/>
    </location>
</feature>
<evidence type="ECO:0000313" key="5">
    <source>
        <dbReference type="EMBL" id="KAL3386650.1"/>
    </source>
</evidence>
<name>A0ABD2W0Z0_9HYME</name>
<dbReference type="Pfam" id="PF00651">
    <property type="entry name" value="BTB"/>
    <property type="match status" value="1"/>
</dbReference>
<protein>
    <recommendedName>
        <fullName evidence="4">BTB domain-containing protein</fullName>
    </recommendedName>
</protein>
<keyword evidence="6" id="KW-1185">Reference proteome</keyword>
<feature type="domain" description="BTB" evidence="4">
    <location>
        <begin position="45"/>
        <end position="114"/>
    </location>
</feature>
<feature type="compositionally biased region" description="Low complexity" evidence="3">
    <location>
        <begin position="198"/>
        <end position="239"/>
    </location>
</feature>
<dbReference type="InterPro" id="IPR000210">
    <property type="entry name" value="BTB/POZ_dom"/>
</dbReference>
<feature type="compositionally biased region" description="Basic and acidic residues" evidence="3">
    <location>
        <begin position="20"/>
        <end position="48"/>
    </location>
</feature>
<dbReference type="Gene3D" id="3.30.710.10">
    <property type="entry name" value="Potassium Channel Kv1.1, Chain A"/>
    <property type="match status" value="1"/>
</dbReference>
<comment type="subcellular location">
    <subcellularLocation>
        <location evidence="1">Nucleus</location>
    </subcellularLocation>
</comment>
<organism evidence="5 6">
    <name type="scientific">Trichogramma kaykai</name>
    <dbReference type="NCBI Taxonomy" id="54128"/>
    <lineage>
        <taxon>Eukaryota</taxon>
        <taxon>Metazoa</taxon>
        <taxon>Ecdysozoa</taxon>
        <taxon>Arthropoda</taxon>
        <taxon>Hexapoda</taxon>
        <taxon>Insecta</taxon>
        <taxon>Pterygota</taxon>
        <taxon>Neoptera</taxon>
        <taxon>Endopterygota</taxon>
        <taxon>Hymenoptera</taxon>
        <taxon>Apocrita</taxon>
        <taxon>Proctotrupomorpha</taxon>
        <taxon>Chalcidoidea</taxon>
        <taxon>Trichogrammatidae</taxon>
        <taxon>Trichogramma</taxon>
    </lineage>
</organism>
<feature type="compositionally biased region" description="Basic and acidic residues" evidence="3">
    <location>
        <begin position="380"/>
        <end position="422"/>
    </location>
</feature>
<evidence type="ECO:0000256" key="3">
    <source>
        <dbReference type="SAM" id="MobiDB-lite"/>
    </source>
</evidence>
<dbReference type="SUPFAM" id="SSF54695">
    <property type="entry name" value="POZ domain"/>
    <property type="match status" value="1"/>
</dbReference>
<evidence type="ECO:0000259" key="4">
    <source>
        <dbReference type="PROSITE" id="PS50097"/>
    </source>
</evidence>
<dbReference type="InterPro" id="IPR011333">
    <property type="entry name" value="SKP1/BTB/POZ_sf"/>
</dbReference>
<feature type="region of interest" description="Disordered" evidence="3">
    <location>
        <begin position="524"/>
        <end position="545"/>
    </location>
</feature>
<comment type="caution">
    <text evidence="5">The sequence shown here is derived from an EMBL/GenBank/DDBJ whole genome shotgun (WGS) entry which is preliminary data.</text>
</comment>
<dbReference type="PANTHER" id="PTHR23110">
    <property type="entry name" value="BTB DOMAIN TRANSCRIPTION FACTOR"/>
    <property type="match status" value="1"/>
</dbReference>
<dbReference type="PANTHER" id="PTHR23110:SF109">
    <property type="entry name" value="FI07618P-RELATED"/>
    <property type="match status" value="1"/>
</dbReference>
<sequence>MPSESIGLRGRSPGPIIPPSRKEKTKKKEEEEEVVKEKPKEEKNRDQETRAAACEQTFAVHRIVLAACSSFFMSVLEKTFPNSPHATVIILNVKPDNMKALLEFMYSGQVNVSQDTLKELLKDAENLQIKGLSVIDPEKVERMRPDEVASTLKDSRLQLSTRGPLGLHNNNNSHEDDHNNGLSHHQRLNHLNQQTVISNGHHGSSSSSTPSHTPHNSSSSPGADVQQQHQLQQQQLAAAVAANNNAGQRDLENGDGGGGRAQTLAKMRLGSESPNGHNNHSSAGGSPAALAGIPGYGSFLANQSLFFDSPQKRLMRKNGIKSEIQDMSNRSAMINDANYRSSVSPHPATHSMSIDPRFQYVANHMSPMNAVSPQHHQRHSPNDHNSPDRRSHDRDRSMDRDDNNGAEDLSIKHETDIKSEMELRNRLSTELFNMNGRAGSSSAGVYDGPAFPHNGESSAHQHAVVRNLIMGGGGNIALDASAGRPCSPSAWNAKINKAGTVSTPEGRSKAQALFTSSAIAAAVAAAEEEREQTGESTQKNNNTKL</sequence>
<proteinExistence type="predicted"/>
<dbReference type="GO" id="GO:0005634">
    <property type="term" value="C:nucleus"/>
    <property type="evidence" value="ECO:0007669"/>
    <property type="project" value="UniProtKB-SubCell"/>
</dbReference>
<keyword evidence="2" id="KW-0539">Nucleus</keyword>
<dbReference type="PROSITE" id="PS50097">
    <property type="entry name" value="BTB"/>
    <property type="match status" value="1"/>
</dbReference>
<feature type="region of interest" description="Disordered" evidence="3">
    <location>
        <begin position="197"/>
        <end position="239"/>
    </location>
</feature>
<dbReference type="Proteomes" id="UP001627154">
    <property type="component" value="Unassembled WGS sequence"/>
</dbReference>
<evidence type="ECO:0000256" key="1">
    <source>
        <dbReference type="ARBA" id="ARBA00004123"/>
    </source>
</evidence>
<dbReference type="AlphaFoldDB" id="A0ABD2W0Z0"/>
<feature type="compositionally biased region" description="Polar residues" evidence="3">
    <location>
        <begin position="534"/>
        <end position="545"/>
    </location>
</feature>
<dbReference type="CDD" id="cd18315">
    <property type="entry name" value="BTB_POZ_BAB-like"/>
    <property type="match status" value="1"/>
</dbReference>